<evidence type="ECO:0000256" key="9">
    <source>
        <dbReference type="RuleBase" id="RU367097"/>
    </source>
</evidence>
<evidence type="ECO:0000256" key="6">
    <source>
        <dbReference type="ARBA" id="ARBA00023034"/>
    </source>
</evidence>
<keyword evidence="11" id="KW-1185">Reference proteome</keyword>
<evidence type="ECO:0000256" key="3">
    <source>
        <dbReference type="ARBA" id="ARBA00022597"/>
    </source>
</evidence>
<proteinExistence type="inferred from homology"/>
<evidence type="ECO:0000313" key="10">
    <source>
        <dbReference type="EMBL" id="CCE62906.1"/>
    </source>
</evidence>
<keyword evidence="5 9" id="KW-1133">Transmembrane helix</keyword>
<dbReference type="InterPro" id="IPR013657">
    <property type="entry name" value="SCL35B1-4/HUT1"/>
</dbReference>
<keyword evidence="8 9" id="KW-0968">Cytoplasmic vesicle</keyword>
<keyword evidence="9" id="KW-0256">Endoplasmic reticulum</keyword>
<dbReference type="PANTHER" id="PTHR11132">
    <property type="entry name" value="SOLUTE CARRIER FAMILY 35"/>
    <property type="match status" value="1"/>
</dbReference>
<comment type="subcellular location">
    <subcellularLocation>
        <location evidence="1 9">Cytoplasmic vesicle membrane</location>
        <topology evidence="1 9">Multi-pass membrane protein</topology>
    </subcellularLocation>
    <subcellularLocation>
        <location evidence="9">Golgi apparatus membrane</location>
        <topology evidence="9">Multi-pass membrane protein</topology>
    </subcellularLocation>
    <subcellularLocation>
        <location evidence="9">Endoplasmic reticulum membrane</location>
        <topology evidence="9">Multi-pass membrane protein</topology>
    </subcellularLocation>
</comment>
<keyword evidence="3 9" id="KW-0762">Sugar transport</keyword>
<feature type="transmembrane region" description="Helical" evidence="9">
    <location>
        <begin position="335"/>
        <end position="358"/>
    </location>
</feature>
<evidence type="ECO:0000256" key="7">
    <source>
        <dbReference type="ARBA" id="ARBA00023136"/>
    </source>
</evidence>
<dbReference type="Pfam" id="PF08449">
    <property type="entry name" value="UAA"/>
    <property type="match status" value="1"/>
</dbReference>
<keyword evidence="6 9" id="KW-0333">Golgi apparatus</keyword>
<feature type="transmembrane region" description="Helical" evidence="9">
    <location>
        <begin position="298"/>
        <end position="323"/>
    </location>
</feature>
<keyword evidence="2 9" id="KW-0813">Transport</keyword>
<gene>
    <name evidence="10" type="primary">TPHA0D02700</name>
    <name evidence="10" type="ordered locus">TPHA_0D02700</name>
</gene>
<dbReference type="eggNOG" id="KOG1443">
    <property type="taxonomic scope" value="Eukaryota"/>
</dbReference>
<evidence type="ECO:0000256" key="5">
    <source>
        <dbReference type="ARBA" id="ARBA00022989"/>
    </source>
</evidence>
<dbReference type="OMA" id="WLMKSFP"/>
<evidence type="ECO:0000313" key="11">
    <source>
        <dbReference type="Proteomes" id="UP000005666"/>
    </source>
</evidence>
<dbReference type="RefSeq" id="XP_003685340.1">
    <property type="nucleotide sequence ID" value="XM_003685292.1"/>
</dbReference>
<dbReference type="GO" id="GO:0055085">
    <property type="term" value="P:transmembrane transport"/>
    <property type="evidence" value="ECO:0007669"/>
    <property type="project" value="InterPro"/>
</dbReference>
<comment type="similarity">
    <text evidence="9">Belongs to the TPT transporter family. SLC35D subfamily.</text>
</comment>
<name>G8BST5_TETPH</name>
<dbReference type="SUPFAM" id="SSF103481">
    <property type="entry name" value="Multidrug resistance efflux transporter EmrE"/>
    <property type="match status" value="1"/>
</dbReference>
<keyword evidence="7 9" id="KW-0472">Membrane</keyword>
<dbReference type="KEGG" id="tpf:TPHA_0D02700"/>
<feature type="transmembrane region" description="Helical" evidence="9">
    <location>
        <begin position="136"/>
        <end position="152"/>
    </location>
</feature>
<protein>
    <recommendedName>
        <fullName evidence="9">GDP-mannose transporter</fullName>
        <shortName evidence="9">GMT</shortName>
    </recommendedName>
</protein>
<feature type="transmembrane region" description="Helical" evidence="9">
    <location>
        <begin position="364"/>
        <end position="383"/>
    </location>
</feature>
<evidence type="ECO:0000256" key="8">
    <source>
        <dbReference type="ARBA" id="ARBA00023329"/>
    </source>
</evidence>
<dbReference type="HOGENOM" id="CLU_022332_1_1_1"/>
<evidence type="ECO:0000256" key="4">
    <source>
        <dbReference type="ARBA" id="ARBA00022692"/>
    </source>
</evidence>
<feature type="transmembrane region" description="Helical" evidence="9">
    <location>
        <begin position="164"/>
        <end position="188"/>
    </location>
</feature>
<dbReference type="InterPro" id="IPR050186">
    <property type="entry name" value="TPT_transporter"/>
</dbReference>
<dbReference type="GO" id="GO:0000139">
    <property type="term" value="C:Golgi membrane"/>
    <property type="evidence" value="ECO:0007669"/>
    <property type="project" value="UniProtKB-SubCell"/>
</dbReference>
<dbReference type="GO" id="GO:0030659">
    <property type="term" value="C:cytoplasmic vesicle membrane"/>
    <property type="evidence" value="ECO:0007669"/>
    <property type="project" value="UniProtKB-SubCell"/>
</dbReference>
<comment type="function">
    <text evidence="9">Involved in the import of GDP-mannose from the cytoplasm into the Golgi lumen.</text>
</comment>
<evidence type="ECO:0000256" key="2">
    <source>
        <dbReference type="ARBA" id="ARBA00022448"/>
    </source>
</evidence>
<feature type="transmembrane region" description="Helical" evidence="9">
    <location>
        <begin position="107"/>
        <end position="129"/>
    </location>
</feature>
<dbReference type="InterPro" id="IPR037185">
    <property type="entry name" value="EmrE-like"/>
</dbReference>
<dbReference type="GeneID" id="11534275"/>
<comment type="subunit">
    <text evidence="9">Homooligomer.</text>
</comment>
<evidence type="ECO:0000256" key="1">
    <source>
        <dbReference type="ARBA" id="ARBA00004439"/>
    </source>
</evidence>
<dbReference type="EMBL" id="HE612859">
    <property type="protein sequence ID" value="CCE62906.1"/>
    <property type="molecule type" value="Genomic_DNA"/>
</dbReference>
<keyword evidence="4 9" id="KW-0812">Transmembrane</keyword>
<organism evidence="10 11">
    <name type="scientific">Tetrapisispora phaffii (strain ATCC 24235 / CBS 4417 / NBRC 1672 / NRRL Y-8282 / UCD 70-5)</name>
    <name type="common">Yeast</name>
    <name type="synonym">Fabospora phaffii</name>
    <dbReference type="NCBI Taxonomy" id="1071381"/>
    <lineage>
        <taxon>Eukaryota</taxon>
        <taxon>Fungi</taxon>
        <taxon>Dikarya</taxon>
        <taxon>Ascomycota</taxon>
        <taxon>Saccharomycotina</taxon>
        <taxon>Saccharomycetes</taxon>
        <taxon>Saccharomycetales</taxon>
        <taxon>Saccharomycetaceae</taxon>
        <taxon>Tetrapisispora</taxon>
    </lineage>
</organism>
<feature type="transmembrane region" description="Helical" evidence="9">
    <location>
        <begin position="79"/>
        <end position="101"/>
    </location>
</feature>
<dbReference type="OrthoDB" id="18894at2759"/>
<feature type="transmembrane region" description="Helical" evidence="9">
    <location>
        <begin position="36"/>
        <end position="58"/>
    </location>
</feature>
<accession>G8BST5</accession>
<feature type="transmembrane region" description="Helical" evidence="9">
    <location>
        <begin position="5"/>
        <end position="24"/>
    </location>
</feature>
<reference evidence="10 11" key="1">
    <citation type="journal article" date="2011" name="Proc. Natl. Acad. Sci. U.S.A.">
        <title>Evolutionary erosion of yeast sex chromosomes by mating-type switching accidents.</title>
        <authorList>
            <person name="Gordon J.L."/>
            <person name="Armisen D."/>
            <person name="Proux-Wera E."/>
            <person name="Oheigeartaigh S.S."/>
            <person name="Byrne K.P."/>
            <person name="Wolfe K.H."/>
        </authorList>
    </citation>
    <scope>NUCLEOTIDE SEQUENCE [LARGE SCALE GENOMIC DNA]</scope>
    <source>
        <strain evidence="11">ATCC 24235 / CBS 4417 / NBRC 1672 / NRRL Y-8282 / UCD 70-5</strain>
    </source>
</reference>
<dbReference type="AlphaFoldDB" id="G8BST5"/>
<dbReference type="Proteomes" id="UP000005666">
    <property type="component" value="Chromosome 4"/>
</dbReference>
<sequence>MSTQLLLLYIGGWYLSSISISLFHKWLFDPLRGFHIPYPLLITSLQQITLWICAYIFIKAKHLKDTRKVEQGSSRLKYYLKYILPTAIATGGDIGCSNFSYKYVPLTIVTIIKSSSIAFVLLFGCLFKVERFHKKLLLIVIIMFFGVILMVYDPSHKNEENRKQYSNLLFGCFLVLIGSCLSGLRWVYTQVVLRKSNTGASGKESNINSVEGDIITDNQNEIVIDGSVVIDAERLQVKSIDQKDSDDKPHSIIIIQKLTPSIGVVCLIASLIFEKPFPGFFHLSIFKFKSVIGSETEYITTFMSILRGIALIGLPGVDIFFLTLCEFSILQISQVLTLSVAGIVKEVLTIIFSLVILNERIKGLHSWIGMAVILLDVVYYNYYRYNEKKKDEYMKIIDDRNPHEVPNDDYFIINHEKEEVNTSQQNNQKGSTVTYSIASDPVVQEYELSNLINSSK</sequence>
<dbReference type="GO" id="GO:0005789">
    <property type="term" value="C:endoplasmic reticulum membrane"/>
    <property type="evidence" value="ECO:0007669"/>
    <property type="project" value="UniProtKB-SubCell"/>
</dbReference>
<feature type="transmembrane region" description="Helical" evidence="9">
    <location>
        <begin position="252"/>
        <end position="273"/>
    </location>
</feature>